<dbReference type="Pfam" id="PF02311">
    <property type="entry name" value="AraC_binding"/>
    <property type="match status" value="1"/>
</dbReference>
<evidence type="ECO:0000256" key="4">
    <source>
        <dbReference type="ARBA" id="ARBA00023163"/>
    </source>
</evidence>
<reference evidence="6 7" key="1">
    <citation type="submission" date="2019-12" db="EMBL/GenBank/DDBJ databases">
        <title>The genome of Stappia indica PHM037.</title>
        <authorList>
            <person name="Kacar D."/>
            <person name="Galan B."/>
            <person name="Canedo L."/>
            <person name="Rodriguez P."/>
            <person name="de la Calle F."/>
            <person name="Garcia J.L."/>
        </authorList>
    </citation>
    <scope>NUCLEOTIDE SEQUENCE [LARGE SCALE GENOMIC DNA]</scope>
    <source>
        <strain evidence="6 7">PHM037</strain>
    </source>
</reference>
<dbReference type="InterPro" id="IPR014710">
    <property type="entry name" value="RmlC-like_jellyroll"/>
</dbReference>
<dbReference type="InterPro" id="IPR018060">
    <property type="entry name" value="HTH_AraC"/>
</dbReference>
<dbReference type="Gene3D" id="2.60.120.10">
    <property type="entry name" value="Jelly Rolls"/>
    <property type="match status" value="1"/>
</dbReference>
<dbReference type="SUPFAM" id="SSF51182">
    <property type="entry name" value="RmlC-like cupins"/>
    <property type="match status" value="1"/>
</dbReference>
<dbReference type="PANTHER" id="PTHR11019">
    <property type="entry name" value="HTH-TYPE TRANSCRIPTIONAL REGULATOR NIMR"/>
    <property type="match status" value="1"/>
</dbReference>
<dbReference type="SMART" id="SM00342">
    <property type="entry name" value="HTH_ARAC"/>
    <property type="match status" value="1"/>
</dbReference>
<dbReference type="FunFam" id="1.10.10.60:FF:000132">
    <property type="entry name" value="AraC family transcriptional regulator"/>
    <property type="match status" value="1"/>
</dbReference>
<dbReference type="CDD" id="cd06124">
    <property type="entry name" value="cupin_NimR-like_N"/>
    <property type="match status" value="1"/>
</dbReference>
<evidence type="ECO:0000313" key="7">
    <source>
        <dbReference type="Proteomes" id="UP000435648"/>
    </source>
</evidence>
<accession>A0A857C8K0</accession>
<keyword evidence="2" id="KW-0805">Transcription regulation</keyword>
<protein>
    <submittedName>
        <fullName evidence="6">Helix-turn-helix domain-containing protein</fullName>
    </submittedName>
</protein>
<dbReference type="PANTHER" id="PTHR11019:SF199">
    <property type="entry name" value="HTH-TYPE TRANSCRIPTIONAL REGULATOR NIMR"/>
    <property type="match status" value="1"/>
</dbReference>
<dbReference type="InterPro" id="IPR003313">
    <property type="entry name" value="AraC-bd"/>
</dbReference>
<dbReference type="InterPro" id="IPR011051">
    <property type="entry name" value="RmlC_Cupin_sf"/>
</dbReference>
<dbReference type="PROSITE" id="PS01124">
    <property type="entry name" value="HTH_ARAC_FAMILY_2"/>
    <property type="match status" value="1"/>
</dbReference>
<dbReference type="Gene3D" id="1.10.10.60">
    <property type="entry name" value="Homeodomain-like"/>
    <property type="match status" value="1"/>
</dbReference>
<dbReference type="AlphaFoldDB" id="A0A857C8K0"/>
<dbReference type="RefSeq" id="WP_036585645.1">
    <property type="nucleotide sequence ID" value="NZ_CP046908.1"/>
</dbReference>
<keyword evidence="3" id="KW-0238">DNA-binding</keyword>
<dbReference type="Pfam" id="PF12833">
    <property type="entry name" value="HTH_18"/>
    <property type="match status" value="1"/>
</dbReference>
<name>A0A857C8K0_9HYPH</name>
<keyword evidence="4" id="KW-0804">Transcription</keyword>
<evidence type="ECO:0000313" key="6">
    <source>
        <dbReference type="EMBL" id="QGZ35199.1"/>
    </source>
</evidence>
<gene>
    <name evidence="6" type="ORF">GH266_12220</name>
</gene>
<dbReference type="GO" id="GO:0043565">
    <property type="term" value="F:sequence-specific DNA binding"/>
    <property type="evidence" value="ECO:0007669"/>
    <property type="project" value="InterPro"/>
</dbReference>
<proteinExistence type="predicted"/>
<evidence type="ECO:0000259" key="5">
    <source>
        <dbReference type="PROSITE" id="PS01124"/>
    </source>
</evidence>
<dbReference type="SUPFAM" id="SSF46689">
    <property type="entry name" value="Homeodomain-like"/>
    <property type="match status" value="1"/>
</dbReference>
<sequence>MTTDVKNPPILDPLETAYIVDPSRPVLTRGREIAAGHTIRDHSHPRGQLLWAITGVVKVMSHACVWVVPPSHAVWIPGGLPHRFATETDADMLNLYVDPSRPVREGKGPKGQGCAVLELTPFVRELILQLDLRTQDGTYDDRALRLAEVALDELEMLPEAPLSLPGGQDARLVRLTQHLAANPADRRPLAELAQAFGTTPRTLERLFRNETGLSFRQWRNRLRLLAAIDALNRGDSSTAIAFSLGWHSPSAFVAAFREQFGTTPQRFLHEARAAA</sequence>
<evidence type="ECO:0000256" key="3">
    <source>
        <dbReference type="ARBA" id="ARBA00023125"/>
    </source>
</evidence>
<evidence type="ECO:0000256" key="1">
    <source>
        <dbReference type="ARBA" id="ARBA00022491"/>
    </source>
</evidence>
<keyword evidence="1" id="KW-0678">Repressor</keyword>
<organism evidence="6 7">
    <name type="scientific">Stappia indica</name>
    <dbReference type="NCBI Taxonomy" id="538381"/>
    <lineage>
        <taxon>Bacteria</taxon>
        <taxon>Pseudomonadati</taxon>
        <taxon>Pseudomonadota</taxon>
        <taxon>Alphaproteobacteria</taxon>
        <taxon>Hyphomicrobiales</taxon>
        <taxon>Stappiaceae</taxon>
        <taxon>Stappia</taxon>
    </lineage>
</organism>
<dbReference type="InterPro" id="IPR009057">
    <property type="entry name" value="Homeodomain-like_sf"/>
</dbReference>
<evidence type="ECO:0000256" key="2">
    <source>
        <dbReference type="ARBA" id="ARBA00023015"/>
    </source>
</evidence>
<feature type="domain" description="HTH araC/xylS-type" evidence="5">
    <location>
        <begin position="173"/>
        <end position="270"/>
    </location>
</feature>
<dbReference type="KEGG" id="siw:GH266_12220"/>
<dbReference type="GO" id="GO:0003700">
    <property type="term" value="F:DNA-binding transcription factor activity"/>
    <property type="evidence" value="ECO:0007669"/>
    <property type="project" value="InterPro"/>
</dbReference>
<dbReference type="EMBL" id="CP046908">
    <property type="protein sequence ID" value="QGZ35199.1"/>
    <property type="molecule type" value="Genomic_DNA"/>
</dbReference>
<dbReference type="OrthoDB" id="9804543at2"/>
<dbReference type="Proteomes" id="UP000435648">
    <property type="component" value="Chromosome"/>
</dbReference>